<reference evidence="1" key="1">
    <citation type="submission" date="2019-08" db="EMBL/GenBank/DDBJ databases">
        <authorList>
            <person name="Kucharzyk K."/>
            <person name="Murdoch R.W."/>
            <person name="Higgins S."/>
            <person name="Loffler F."/>
        </authorList>
    </citation>
    <scope>NUCLEOTIDE SEQUENCE</scope>
</reference>
<evidence type="ECO:0008006" key="2">
    <source>
        <dbReference type="Google" id="ProtNLM"/>
    </source>
</evidence>
<name>A0A644WMV1_9ZZZZ</name>
<evidence type="ECO:0000313" key="1">
    <source>
        <dbReference type="EMBL" id="MPM05152.1"/>
    </source>
</evidence>
<protein>
    <recommendedName>
        <fullName evidence="2">Phospholipase/carboxylesterase/thioesterase domain-containing protein</fullName>
    </recommendedName>
</protein>
<organism evidence="1">
    <name type="scientific">bioreactor metagenome</name>
    <dbReference type="NCBI Taxonomy" id="1076179"/>
    <lineage>
        <taxon>unclassified sequences</taxon>
        <taxon>metagenomes</taxon>
        <taxon>ecological metagenomes</taxon>
    </lineage>
</organism>
<dbReference type="InterPro" id="IPR029058">
    <property type="entry name" value="AB_hydrolase_fold"/>
</dbReference>
<comment type="caution">
    <text evidence="1">The sequence shown here is derived from an EMBL/GenBank/DDBJ whole genome shotgun (WGS) entry which is preliminary data.</text>
</comment>
<proteinExistence type="predicted"/>
<dbReference type="SUPFAM" id="SSF53474">
    <property type="entry name" value="alpha/beta-Hydrolases"/>
    <property type="match status" value="1"/>
</dbReference>
<accession>A0A644WMV1</accession>
<dbReference type="AlphaFoldDB" id="A0A644WMV1"/>
<sequence length="438" mass="48963">MKINIVFRFLTLIAALPFVSCNSQECRFCKDNQQGAVYQNIRSEADSNVYYNMYVPTGTRDSRIPVLILLDAHGNTAPALNQYTGLADKYGVVLAGFNGSSNEIPFETIWKSFKPWVHELYRKAPVDSTKLFIAGFSGGARVATLIESRMSNVAATALCGAGPADINSWAGKTTPAILFAGTGDFNYLEVSGLYTNKDIKRPRAMRVYQGSHGWPPAIAMEDFFVLIQRTAGNNSESAKENYFLSRSRTILENGRPDIALFAASTAIFALGEANCTSLKNFTDSLKNNFSPEFAGEMNLCMKNESILQNRINAMFQNADTLKYFALVDSINEQIKLDSLSLKADVMLRAKAWCGIASYSFSNKARSMNVPFLFSILRMYEYTEPANPDMLILMSAYYAGQKECMKARIYLNMAKRHGFNDKKKMDSMKEFDNCEDIRN</sequence>
<dbReference type="EMBL" id="VSSQ01001105">
    <property type="protein sequence ID" value="MPM05152.1"/>
    <property type="molecule type" value="Genomic_DNA"/>
</dbReference>
<gene>
    <name evidence="1" type="ORF">SDC9_51439</name>
</gene>
<dbReference type="Gene3D" id="3.40.50.1820">
    <property type="entry name" value="alpha/beta hydrolase"/>
    <property type="match status" value="1"/>
</dbReference>